<dbReference type="CDD" id="cd11301">
    <property type="entry name" value="Fut1_Fut2_like"/>
    <property type="match status" value="1"/>
</dbReference>
<dbReference type="PANTHER" id="PTHR11927:SF9">
    <property type="entry name" value="L-FUCOSYLTRANSFERASE"/>
    <property type="match status" value="1"/>
</dbReference>
<dbReference type="EMBL" id="CAXLJM020000161">
    <property type="protein sequence ID" value="CAL8144894.1"/>
    <property type="molecule type" value="Genomic_DNA"/>
</dbReference>
<sequence length="399" mass="47376">MSMIQRSLFQFVLLVAFLILIKIAYLSTTLDTTMHSEFTSSNFPYLYPENITLLEPLPSPKSKNFKLEDVFGWGPPLLKTFYNTTLSPPGIILHTKGGIGNQLFEYACSYALAKRKNWPLYIHYPKDKLRDRQFKSNQREFAIDKLTVPLDNLIHFNVTKFPPGQSQLWVNDEDWLDGTYNHSYKFLQLSGPSYCQSEMYWKEYELDMHQMFQFRPNALNLTRIEKPLKEITSTESVALHVRRGDFLRIDEFTFPTQFHVRAIHLMAKMLRKERNVENPVFFVFTDDVKYTKKKFKEFSNIYRFIYLADTNNTSVEDFFLMRLCKHIIFPNSTFSWWAAFLNKNKNKIVITSSFNPHYWKLWKNSKKNKDFYQRLHGTIYHRKEWIVIDPFSGGLVVNT</sequence>
<keyword evidence="3" id="KW-0333">Golgi apparatus</keyword>
<organism evidence="4 5">
    <name type="scientific">Orchesella dallaii</name>
    <dbReference type="NCBI Taxonomy" id="48710"/>
    <lineage>
        <taxon>Eukaryota</taxon>
        <taxon>Metazoa</taxon>
        <taxon>Ecdysozoa</taxon>
        <taxon>Arthropoda</taxon>
        <taxon>Hexapoda</taxon>
        <taxon>Collembola</taxon>
        <taxon>Entomobryomorpha</taxon>
        <taxon>Entomobryoidea</taxon>
        <taxon>Orchesellidae</taxon>
        <taxon>Orchesellinae</taxon>
        <taxon>Orchesella</taxon>
    </lineage>
</organism>
<evidence type="ECO:0000256" key="1">
    <source>
        <dbReference type="ARBA" id="ARBA00022676"/>
    </source>
</evidence>
<evidence type="ECO:0000313" key="5">
    <source>
        <dbReference type="Proteomes" id="UP001642540"/>
    </source>
</evidence>
<accession>A0ABP1S6E7</accession>
<comment type="pathway">
    <text evidence="3">Protein modification; protein glycosylation.</text>
</comment>
<evidence type="ECO:0000256" key="2">
    <source>
        <dbReference type="ARBA" id="ARBA00022679"/>
    </source>
</evidence>
<comment type="similarity">
    <text evidence="3">Belongs to the glycosyltransferase 11 family.</text>
</comment>
<proteinExistence type="inferred from homology"/>
<evidence type="ECO:0000313" key="4">
    <source>
        <dbReference type="EMBL" id="CAL8144894.1"/>
    </source>
</evidence>
<keyword evidence="3" id="KW-0812">Transmembrane</keyword>
<reference evidence="4 5" key="1">
    <citation type="submission" date="2024-08" db="EMBL/GenBank/DDBJ databases">
        <authorList>
            <person name="Cucini C."/>
            <person name="Frati F."/>
        </authorList>
    </citation>
    <scope>NUCLEOTIDE SEQUENCE [LARGE SCALE GENOMIC DNA]</scope>
</reference>
<dbReference type="InterPro" id="IPR002516">
    <property type="entry name" value="Glyco_trans_11"/>
</dbReference>
<protein>
    <recommendedName>
        <fullName evidence="3">L-Fucosyltransferase</fullName>
        <ecNumber evidence="3">2.4.1.-</ecNumber>
    </recommendedName>
</protein>
<dbReference type="Pfam" id="PF01531">
    <property type="entry name" value="Glyco_transf_11"/>
    <property type="match status" value="1"/>
</dbReference>
<keyword evidence="5" id="KW-1185">Reference proteome</keyword>
<keyword evidence="2 3" id="KW-0808">Transferase</keyword>
<keyword evidence="3" id="KW-0735">Signal-anchor</keyword>
<dbReference type="EC" id="2.4.1.-" evidence="3"/>
<keyword evidence="3" id="KW-0325">Glycoprotein</keyword>
<comment type="subcellular location">
    <subcellularLocation>
        <location evidence="3">Golgi apparatus</location>
        <location evidence="3">Golgi stack membrane</location>
        <topology evidence="3">Single-pass type II membrane protein</topology>
    </subcellularLocation>
</comment>
<name>A0ABP1S6E7_9HEXA</name>
<gene>
    <name evidence="4" type="ORF">ODALV1_LOCUS30330</name>
</gene>
<evidence type="ECO:0000256" key="3">
    <source>
        <dbReference type="RuleBase" id="RU363129"/>
    </source>
</evidence>
<dbReference type="Gene3D" id="3.40.50.11350">
    <property type="match status" value="1"/>
</dbReference>
<keyword evidence="1 3" id="KW-0328">Glycosyltransferase</keyword>
<dbReference type="PANTHER" id="PTHR11927">
    <property type="entry name" value="GALACTOSIDE 2-L-FUCOSYLTRANSFERASE"/>
    <property type="match status" value="1"/>
</dbReference>
<comment type="caution">
    <text evidence="4">The sequence shown here is derived from an EMBL/GenBank/DDBJ whole genome shotgun (WGS) entry which is preliminary data.</text>
</comment>
<dbReference type="Proteomes" id="UP001642540">
    <property type="component" value="Unassembled WGS sequence"/>
</dbReference>